<dbReference type="Proteomes" id="UP000438773">
    <property type="component" value="Unassembled WGS sequence"/>
</dbReference>
<dbReference type="InterPro" id="IPR013780">
    <property type="entry name" value="Glyco_hydro_b"/>
</dbReference>
<organism evidence="2 3">
    <name type="scientific">Bacteroides uniformis</name>
    <dbReference type="NCBI Taxonomy" id="820"/>
    <lineage>
        <taxon>Bacteria</taxon>
        <taxon>Pseudomonadati</taxon>
        <taxon>Bacteroidota</taxon>
        <taxon>Bacteroidia</taxon>
        <taxon>Bacteroidales</taxon>
        <taxon>Bacteroidaceae</taxon>
        <taxon>Bacteroides</taxon>
    </lineage>
</organism>
<dbReference type="EMBL" id="WCUQ01000186">
    <property type="protein sequence ID" value="KAB4114783.1"/>
    <property type="molecule type" value="Genomic_DNA"/>
</dbReference>
<comment type="caution">
    <text evidence="2">The sequence shown here is derived from an EMBL/GenBank/DDBJ whole genome shotgun (WGS) entry which is preliminary data.</text>
</comment>
<dbReference type="RefSeq" id="WP_192917141.1">
    <property type="nucleotide sequence ID" value="NZ_WCUQ01000186.1"/>
</dbReference>
<protein>
    <submittedName>
        <fullName evidence="2">Glycoside hydrolase family 97 protein</fullName>
    </submittedName>
</protein>
<feature type="domain" description="Glycosyl-hydrolase 97 C-terminal oligomerisation" evidence="1">
    <location>
        <begin position="1"/>
        <end position="91"/>
    </location>
</feature>
<accession>A0A6I0JM69</accession>
<dbReference type="GO" id="GO:0016787">
    <property type="term" value="F:hydrolase activity"/>
    <property type="evidence" value="ECO:0007669"/>
    <property type="project" value="UniProtKB-KW"/>
</dbReference>
<dbReference type="PANTHER" id="PTHR35803">
    <property type="entry name" value="GLUCAN 1,4-ALPHA-GLUCOSIDASE SUSB-RELATED"/>
    <property type="match status" value="1"/>
</dbReference>
<dbReference type="InterPro" id="IPR029483">
    <property type="entry name" value="GH97_C"/>
</dbReference>
<dbReference type="Gene3D" id="2.60.40.1180">
    <property type="entry name" value="Golgi alpha-mannosidase II"/>
    <property type="match status" value="1"/>
</dbReference>
<dbReference type="Pfam" id="PF14509">
    <property type="entry name" value="GH97_C"/>
    <property type="match status" value="1"/>
</dbReference>
<dbReference type="InterPro" id="IPR052720">
    <property type="entry name" value="Glycosyl_hydrolase_97"/>
</dbReference>
<dbReference type="AlphaFoldDB" id="A0A6I0JM69"/>
<dbReference type="PANTHER" id="PTHR35803:SF2">
    <property type="entry name" value="RETAINING ALPHA-GALACTOSIDASE"/>
    <property type="match status" value="1"/>
</dbReference>
<feature type="non-terminal residue" evidence="2">
    <location>
        <position position="1"/>
    </location>
</feature>
<proteinExistence type="predicted"/>
<keyword evidence="2" id="KW-0378">Hydrolase</keyword>
<evidence type="ECO:0000313" key="2">
    <source>
        <dbReference type="EMBL" id="KAB4114783.1"/>
    </source>
</evidence>
<evidence type="ECO:0000259" key="1">
    <source>
        <dbReference type="Pfam" id="PF14509"/>
    </source>
</evidence>
<sequence length="94" mass="10395">VLYAKVGEAVVVAKRKGEQWFIGGITGNQPQNIEIDLGFIPAGQSFTLTSFEDGINADRQAMDYKKKESTVNNQTRMTLKMVRNGGWAGTIKMK</sequence>
<reference evidence="2 3" key="1">
    <citation type="journal article" date="2019" name="Nat. Med.">
        <title>A library of human gut bacterial isolates paired with longitudinal multiomics data enables mechanistic microbiome research.</title>
        <authorList>
            <person name="Poyet M."/>
            <person name="Groussin M."/>
            <person name="Gibbons S.M."/>
            <person name="Avila-Pacheco J."/>
            <person name="Jiang X."/>
            <person name="Kearney S.M."/>
            <person name="Perrotta A.R."/>
            <person name="Berdy B."/>
            <person name="Zhao S."/>
            <person name="Lieberman T.D."/>
            <person name="Swanson P.K."/>
            <person name="Smith M."/>
            <person name="Roesemann S."/>
            <person name="Alexander J.E."/>
            <person name="Rich S.A."/>
            <person name="Livny J."/>
            <person name="Vlamakis H."/>
            <person name="Clish C."/>
            <person name="Bullock K."/>
            <person name="Deik A."/>
            <person name="Scott J."/>
            <person name="Pierce K.A."/>
            <person name="Xavier R.J."/>
            <person name="Alm E.J."/>
        </authorList>
    </citation>
    <scope>NUCLEOTIDE SEQUENCE [LARGE SCALE GENOMIC DNA]</scope>
    <source>
        <strain evidence="2 3">BIOML-A37</strain>
    </source>
</reference>
<gene>
    <name evidence="2" type="ORF">GAQ75_24070</name>
</gene>
<name>A0A6I0JM69_BACUN</name>
<evidence type="ECO:0000313" key="3">
    <source>
        <dbReference type="Proteomes" id="UP000438773"/>
    </source>
</evidence>